<dbReference type="Proteomes" id="UP000037035">
    <property type="component" value="Unassembled WGS sequence"/>
</dbReference>
<dbReference type="AlphaFoldDB" id="A0A0L6VLB3"/>
<accession>A0A0L6VLB3</accession>
<evidence type="ECO:0000256" key="2">
    <source>
        <dbReference type="SAM" id="Phobius"/>
    </source>
</evidence>
<comment type="caution">
    <text evidence="3">The sequence shown here is derived from an EMBL/GenBank/DDBJ whole genome shotgun (WGS) entry which is preliminary data.</text>
</comment>
<proteinExistence type="predicted"/>
<protein>
    <submittedName>
        <fullName evidence="3">Uncharacterized protein</fullName>
    </submittedName>
</protein>
<organism evidence="3 4">
    <name type="scientific">Puccinia sorghi</name>
    <dbReference type="NCBI Taxonomy" id="27349"/>
    <lineage>
        <taxon>Eukaryota</taxon>
        <taxon>Fungi</taxon>
        <taxon>Dikarya</taxon>
        <taxon>Basidiomycota</taxon>
        <taxon>Pucciniomycotina</taxon>
        <taxon>Pucciniomycetes</taxon>
        <taxon>Pucciniales</taxon>
        <taxon>Pucciniaceae</taxon>
        <taxon>Puccinia</taxon>
    </lineage>
</organism>
<gene>
    <name evidence="3" type="ORF">VP01_1486g2</name>
</gene>
<sequence>MHSNKELTVDFVYNHSNKYNKKAKGEVKDHSDSNQADLFSKDGEHWKTNQKSESGNIAGRHCKMGYHNPKQNSSNNSASCWHLNPNRVPEWWREAQAKFEAVKKSNCFMSHQAKNKGNMYTLPRYKGAPLYLARQCVHIACTLGLVSLVILWVENGKTMSKIILDSGSSCNGQG</sequence>
<reference evidence="3 4" key="1">
    <citation type="submission" date="2015-08" db="EMBL/GenBank/DDBJ databases">
        <title>Next Generation Sequencing and Analysis of the Genome of Puccinia sorghi L Schw, the Causal Agent of Maize Common Rust.</title>
        <authorList>
            <person name="Rochi L."/>
            <person name="Burguener G."/>
            <person name="Darino M."/>
            <person name="Turjanski A."/>
            <person name="Kreff E."/>
            <person name="Dieguez M.J."/>
            <person name="Sacco F."/>
        </authorList>
    </citation>
    <scope>NUCLEOTIDE SEQUENCE [LARGE SCALE GENOMIC DNA]</scope>
    <source>
        <strain evidence="3 4">RO10H11247</strain>
    </source>
</reference>
<evidence type="ECO:0000313" key="4">
    <source>
        <dbReference type="Proteomes" id="UP000037035"/>
    </source>
</evidence>
<evidence type="ECO:0000313" key="3">
    <source>
        <dbReference type="EMBL" id="KNZ60895.1"/>
    </source>
</evidence>
<dbReference type="VEuPathDB" id="FungiDB:VP01_1486g2"/>
<feature type="region of interest" description="Disordered" evidence="1">
    <location>
        <begin position="22"/>
        <end position="54"/>
    </location>
</feature>
<feature type="compositionally biased region" description="Basic and acidic residues" evidence="1">
    <location>
        <begin position="23"/>
        <end position="32"/>
    </location>
</feature>
<feature type="transmembrane region" description="Helical" evidence="2">
    <location>
        <begin position="132"/>
        <end position="153"/>
    </location>
</feature>
<name>A0A0L6VLB3_9BASI</name>
<evidence type="ECO:0000256" key="1">
    <source>
        <dbReference type="SAM" id="MobiDB-lite"/>
    </source>
</evidence>
<keyword evidence="4" id="KW-1185">Reference proteome</keyword>
<dbReference type="EMBL" id="LAVV01005408">
    <property type="protein sequence ID" value="KNZ60895.1"/>
    <property type="molecule type" value="Genomic_DNA"/>
</dbReference>
<keyword evidence="2" id="KW-0472">Membrane</keyword>
<keyword evidence="2" id="KW-1133">Transmembrane helix</keyword>
<keyword evidence="2" id="KW-0812">Transmembrane</keyword>